<evidence type="ECO:0000256" key="3">
    <source>
        <dbReference type="ARBA" id="ARBA00011738"/>
    </source>
</evidence>
<dbReference type="GO" id="GO:0005737">
    <property type="term" value="C:cytoplasm"/>
    <property type="evidence" value="ECO:0007669"/>
    <property type="project" value="UniProtKB-SubCell"/>
</dbReference>
<keyword evidence="4" id="KW-0963">Cytoplasm</keyword>
<dbReference type="PANTHER" id="PTHR11776:SF7">
    <property type="entry name" value="PHOSPHORIBOSYLTRANSFERASE DOMAIN-CONTAINING PROTEIN"/>
    <property type="match status" value="1"/>
</dbReference>
<keyword evidence="6 10" id="KW-0808">Transferase</keyword>
<comment type="subunit">
    <text evidence="3">Homodimer.</text>
</comment>
<evidence type="ECO:0000256" key="5">
    <source>
        <dbReference type="ARBA" id="ARBA00022676"/>
    </source>
</evidence>
<dbReference type="GO" id="GO:0003999">
    <property type="term" value="F:adenine phosphoribosyltransferase activity"/>
    <property type="evidence" value="ECO:0007669"/>
    <property type="project" value="UniProtKB-EC"/>
</dbReference>
<comment type="subcellular location">
    <subcellularLocation>
        <location evidence="1">Cytoplasm</location>
    </subcellularLocation>
</comment>
<dbReference type="CDD" id="cd06223">
    <property type="entry name" value="PRTases_typeI"/>
    <property type="match status" value="1"/>
</dbReference>
<feature type="domain" description="Phosphoribosyltransferase" evidence="9">
    <location>
        <begin position="337"/>
        <end position="455"/>
    </location>
</feature>
<evidence type="ECO:0000256" key="2">
    <source>
        <dbReference type="ARBA" id="ARBA00008391"/>
    </source>
</evidence>
<evidence type="ECO:0000313" key="10">
    <source>
        <dbReference type="EMBL" id="CUS54397.1"/>
    </source>
</evidence>
<dbReference type="InterPro" id="IPR000836">
    <property type="entry name" value="PRTase_dom"/>
</dbReference>
<comment type="similarity">
    <text evidence="2">Belongs to the purine/pyrimidine phosphoribosyltransferase family.</text>
</comment>
<comment type="pathway">
    <text evidence="8">Purine metabolism.</text>
</comment>
<evidence type="ECO:0000256" key="7">
    <source>
        <dbReference type="ARBA" id="ARBA00022726"/>
    </source>
</evidence>
<dbReference type="SUPFAM" id="SSF53271">
    <property type="entry name" value="PRTase-like"/>
    <property type="match status" value="1"/>
</dbReference>
<dbReference type="AlphaFoldDB" id="A0A170PS27"/>
<accession>A0A170PS27</accession>
<sequence length="488" mass="53441">MPGVIPRGLVEAHRKGNLTLPSVNEIRGRVVHSHIFHKQFKVVGPAVLPVIHAQDDEQIDRNIEIAVRCGAQGVFLINHDFDVKLFLPLIERCRQAHPLLWLGVNFLGVTGRDAFPILGDLESRGLTIDAYWADDACIDEQTESQSQAGSINTVREESGWSGIYFGGTAFKKQRAVEPAHYFVSGQIAAQWMDVVTTSGVATGEAAAIEKIETFRQGIGTGTLAVASGITPENVYDYAPYVDAILVATGINLPQDFYNIDRTRLSRLIDNCRCSAGHRDISASLDEHSDERSYLRKMAPTVKGDTFAWLDPSSAYINGRAFAQMVDDLVHPFRTVPIDIVAGIDAAGYVLGAALATRLGTGMLTVRKAGKLPVPTDEVEFINYSKRTQSLELRKPAFRPGTRVLLVDQWVETGGTMGAAIELIKRQGGVIAGIATVAIEGNAQTNALRKAYFCVSSVLSGSDYQIQCNQKHMAFFDDFDWESVFPDIR</sequence>
<keyword evidence="7" id="KW-0660">Purine salvage</keyword>
<dbReference type="PANTHER" id="PTHR11776">
    <property type="entry name" value="ADENINE PHOSPHORIBOSYLTRANSFERASE"/>
    <property type="match status" value="1"/>
</dbReference>
<dbReference type="InterPro" id="IPR029057">
    <property type="entry name" value="PRTase-like"/>
</dbReference>
<dbReference type="GO" id="GO:0006166">
    <property type="term" value="P:purine ribonucleoside salvage"/>
    <property type="evidence" value="ECO:0007669"/>
    <property type="project" value="UniProtKB-KW"/>
</dbReference>
<dbReference type="EC" id="2.4.2.7" evidence="10"/>
<dbReference type="InterPro" id="IPR050120">
    <property type="entry name" value="Adenine_PRTase"/>
</dbReference>
<keyword evidence="5 10" id="KW-0328">Glycosyltransferase</keyword>
<reference evidence="10" key="1">
    <citation type="submission" date="2015-10" db="EMBL/GenBank/DDBJ databases">
        <authorList>
            <person name="Gilbert D.G."/>
        </authorList>
    </citation>
    <scope>NUCLEOTIDE SEQUENCE</scope>
</reference>
<dbReference type="Pfam" id="PF00156">
    <property type="entry name" value="Pribosyltran"/>
    <property type="match status" value="1"/>
</dbReference>
<gene>
    <name evidence="10" type="ORF">MGWOODY_XGa755</name>
</gene>
<protein>
    <submittedName>
        <fullName evidence="10">Adenine phosphoribosyltransferase</fullName>
        <ecNumber evidence="10">2.4.2.7</ecNumber>
    </submittedName>
</protein>
<dbReference type="Gene3D" id="3.40.50.2020">
    <property type="match status" value="1"/>
</dbReference>
<evidence type="ECO:0000256" key="8">
    <source>
        <dbReference type="ARBA" id="ARBA00025704"/>
    </source>
</evidence>
<evidence type="ECO:0000256" key="4">
    <source>
        <dbReference type="ARBA" id="ARBA00022490"/>
    </source>
</evidence>
<proteinExistence type="inferred from homology"/>
<evidence type="ECO:0000256" key="1">
    <source>
        <dbReference type="ARBA" id="ARBA00004496"/>
    </source>
</evidence>
<evidence type="ECO:0000259" key="9">
    <source>
        <dbReference type="Pfam" id="PF00156"/>
    </source>
</evidence>
<organism evidence="10">
    <name type="scientific">hydrothermal vent metagenome</name>
    <dbReference type="NCBI Taxonomy" id="652676"/>
    <lineage>
        <taxon>unclassified sequences</taxon>
        <taxon>metagenomes</taxon>
        <taxon>ecological metagenomes</taxon>
    </lineage>
</organism>
<dbReference type="EMBL" id="CZRL01000104">
    <property type="protein sequence ID" value="CUS54397.1"/>
    <property type="molecule type" value="Genomic_DNA"/>
</dbReference>
<evidence type="ECO:0000256" key="6">
    <source>
        <dbReference type="ARBA" id="ARBA00022679"/>
    </source>
</evidence>
<name>A0A170PS27_9ZZZZ</name>